<accession>A0A9P8M3S0</accession>
<protein>
    <submittedName>
        <fullName evidence="3">Uncharacterized protein</fullName>
    </submittedName>
</protein>
<feature type="chain" id="PRO_5040184775" evidence="2">
    <location>
        <begin position="20"/>
        <end position="708"/>
    </location>
</feature>
<organism evidence="3 4">
    <name type="scientific">Metarhizium humberi</name>
    <dbReference type="NCBI Taxonomy" id="2596975"/>
    <lineage>
        <taxon>Eukaryota</taxon>
        <taxon>Fungi</taxon>
        <taxon>Dikarya</taxon>
        <taxon>Ascomycota</taxon>
        <taxon>Pezizomycotina</taxon>
        <taxon>Sordariomycetes</taxon>
        <taxon>Hypocreomycetidae</taxon>
        <taxon>Hypocreales</taxon>
        <taxon>Clavicipitaceae</taxon>
        <taxon>Metarhizium</taxon>
    </lineage>
</organism>
<proteinExistence type="predicted"/>
<feature type="compositionally biased region" description="Basic and acidic residues" evidence="1">
    <location>
        <begin position="180"/>
        <end position="192"/>
    </location>
</feature>
<feature type="region of interest" description="Disordered" evidence="1">
    <location>
        <begin position="403"/>
        <end position="604"/>
    </location>
</feature>
<gene>
    <name evidence="3" type="ORF">MHUMG1_08949</name>
</gene>
<dbReference type="Proteomes" id="UP000764110">
    <property type="component" value="Unassembled WGS sequence"/>
</dbReference>
<feature type="compositionally biased region" description="Low complexity" evidence="1">
    <location>
        <begin position="487"/>
        <end position="500"/>
    </location>
</feature>
<feature type="compositionally biased region" description="Polar residues" evidence="1">
    <location>
        <begin position="546"/>
        <end position="585"/>
    </location>
</feature>
<sequence length="708" mass="75230">MKSFVTAVAAASLVGMGMAQTSPRPKLPEQLGNIERIPTEQQLKGIDPKDGLDACHKIDSITSDGWMWPCGMQRTFGPQRCVLKGETDAARKDQQRCICESSTFFKDANACLDCKVRHALIGDEQDEYYQQLFAKMQETYCKAEVVNKNLGDYYNEAEALVRQAAPYNGKTPGFTVPSNKVERQGHSAHPRDYYSRVGAPEKQGEINFKPSPEVEKLPAVNKTVVNQIPDPVNVPVMVIVALDNSTAAQTSVVAATTTAGKPFQTTTLVRVTSMNSTTRATPSAAVPSSISTDVSSSIPAAVPSSIPADVEGQLVQIGGKLCLVYVYFAAVDCVYKQSPDGKTTFYQYRKEINWFYGFQISSNKQFDLLKEVADACPDGNCKEQATAIAKSKKVAVKEVVKKETVVPGKPQQLPPPEKPTTGGNSGDSGHDAPVSGNDAPVQQDDGGCGPEDSNDTPDNTPSQGRPGSPAQGNTKPSGPATPQQDTPSGPSGSPQNGSPQKETPSGSGSPQKDTTPGSSGAPQKETTGSVSSCNGPQCSPVVPQKDTPSGSGSPQKDTPSVSGSPQQNTPSGPSGSPQNGTPQKETPSGPTGSSGPQSQCAPCADERKDGTEICRKKQETEGFCNKQTGTAKRDCICSKGGFGDKFFFNEAITCARRSGNCLFAEFEAQALFEAHFQYCQENKHDSISAALESVKNVWSARAPRQDLM</sequence>
<feature type="region of interest" description="Disordered" evidence="1">
    <location>
        <begin position="171"/>
        <end position="192"/>
    </location>
</feature>
<keyword evidence="2" id="KW-0732">Signal</keyword>
<evidence type="ECO:0000256" key="1">
    <source>
        <dbReference type="SAM" id="MobiDB-lite"/>
    </source>
</evidence>
<feature type="compositionally biased region" description="Polar residues" evidence="1">
    <location>
        <begin position="501"/>
        <end position="537"/>
    </location>
</feature>
<keyword evidence="4" id="KW-1185">Reference proteome</keyword>
<evidence type="ECO:0000256" key="2">
    <source>
        <dbReference type="SAM" id="SignalP"/>
    </source>
</evidence>
<reference evidence="3 4" key="1">
    <citation type="submission" date="2020-07" db="EMBL/GenBank/DDBJ databases">
        <title>Metarhizium humberi genome.</title>
        <authorList>
            <person name="Lysoe E."/>
        </authorList>
    </citation>
    <scope>NUCLEOTIDE SEQUENCE [LARGE SCALE GENOMIC DNA]</scope>
    <source>
        <strain evidence="3 4">ESALQ1638</strain>
    </source>
</reference>
<evidence type="ECO:0000313" key="4">
    <source>
        <dbReference type="Proteomes" id="UP000764110"/>
    </source>
</evidence>
<feature type="signal peptide" evidence="2">
    <location>
        <begin position="1"/>
        <end position="19"/>
    </location>
</feature>
<name>A0A9P8M3S0_9HYPO</name>
<comment type="caution">
    <text evidence="3">The sequence shown here is derived from an EMBL/GenBank/DDBJ whole genome shotgun (WGS) entry which is preliminary data.</text>
</comment>
<evidence type="ECO:0000313" key="3">
    <source>
        <dbReference type="EMBL" id="KAH0593227.1"/>
    </source>
</evidence>
<dbReference type="AlphaFoldDB" id="A0A9P8M3S0"/>
<feature type="compositionally biased region" description="Low complexity" evidence="1">
    <location>
        <begin position="586"/>
        <end position="599"/>
    </location>
</feature>
<feature type="compositionally biased region" description="Polar residues" evidence="1">
    <location>
        <begin position="456"/>
        <end position="486"/>
    </location>
</feature>
<dbReference type="EMBL" id="JACEFI010000022">
    <property type="protein sequence ID" value="KAH0593227.1"/>
    <property type="molecule type" value="Genomic_DNA"/>
</dbReference>